<sequence>MLTSNSSSLTTIKNTVLSSSNAIINLVIREPESINSLNTTNDTPTHSNKDVSNKMTFFYPPLPELPLNKHNLKEYLSNQDNLGSIFFCFWVGLIAVLVLTMMIWSVHDYFTSEVNDIMKTVPLKHEQKKYLTLTQVFLLPEPGKTAYLNMCQQDFEKLLIKERNQRLHVCTSNSGSFEQKARLKKRQAGEFFKNLTRALMKPLHTCTLFKHETKFYPSPNTWPPDLEL</sequence>
<keyword evidence="1" id="KW-0812">Transmembrane</keyword>
<protein>
    <submittedName>
        <fullName evidence="2">Uncharacterized protein</fullName>
    </submittedName>
</protein>
<feature type="transmembrane region" description="Helical" evidence="1">
    <location>
        <begin position="82"/>
        <end position="104"/>
    </location>
</feature>
<dbReference type="InParanoid" id="A0A1E5R1H5"/>
<evidence type="ECO:0000256" key="1">
    <source>
        <dbReference type="SAM" id="Phobius"/>
    </source>
</evidence>
<dbReference type="Proteomes" id="UP000095728">
    <property type="component" value="Unassembled WGS sequence"/>
</dbReference>
<organism evidence="2 3">
    <name type="scientific">Hanseniaspora osmophila</name>
    <dbReference type="NCBI Taxonomy" id="56408"/>
    <lineage>
        <taxon>Eukaryota</taxon>
        <taxon>Fungi</taxon>
        <taxon>Dikarya</taxon>
        <taxon>Ascomycota</taxon>
        <taxon>Saccharomycotina</taxon>
        <taxon>Saccharomycetes</taxon>
        <taxon>Saccharomycodales</taxon>
        <taxon>Saccharomycodaceae</taxon>
        <taxon>Hanseniaspora</taxon>
    </lineage>
</organism>
<comment type="caution">
    <text evidence="2">The sequence shown here is derived from an EMBL/GenBank/DDBJ whole genome shotgun (WGS) entry which is preliminary data.</text>
</comment>
<dbReference type="AlphaFoldDB" id="A0A1E5R1H5"/>
<keyword evidence="3" id="KW-1185">Reference proteome</keyword>
<evidence type="ECO:0000313" key="2">
    <source>
        <dbReference type="EMBL" id="OEJ80755.1"/>
    </source>
</evidence>
<keyword evidence="1" id="KW-1133">Transmembrane helix</keyword>
<gene>
    <name evidence="2" type="ORF">AWRI3579_g4089</name>
</gene>
<name>A0A1E5R1H5_9ASCO</name>
<evidence type="ECO:0000313" key="3">
    <source>
        <dbReference type="Proteomes" id="UP000095728"/>
    </source>
</evidence>
<dbReference type="EMBL" id="LPNM01000011">
    <property type="protein sequence ID" value="OEJ80755.1"/>
    <property type="molecule type" value="Genomic_DNA"/>
</dbReference>
<reference evidence="3" key="1">
    <citation type="journal article" date="2016" name="Genome Announc.">
        <title>Genome sequences of three species of Hanseniaspora isolated from spontaneous wine fermentations.</title>
        <authorList>
            <person name="Sternes P.R."/>
            <person name="Lee D."/>
            <person name="Kutyna D.R."/>
            <person name="Borneman A.R."/>
        </authorList>
    </citation>
    <scope>NUCLEOTIDE SEQUENCE [LARGE SCALE GENOMIC DNA]</scope>
    <source>
        <strain evidence="3">AWRI3579</strain>
    </source>
</reference>
<keyword evidence="1" id="KW-0472">Membrane</keyword>
<proteinExistence type="predicted"/>
<accession>A0A1E5R1H5</accession>